<dbReference type="PROSITE" id="PS50966">
    <property type="entry name" value="ZF_SWIM"/>
    <property type="match status" value="1"/>
</dbReference>
<protein>
    <recommendedName>
        <fullName evidence="6">SWIM-type domain-containing protein</fullName>
    </recommendedName>
</protein>
<feature type="region of interest" description="Disordered" evidence="5">
    <location>
        <begin position="707"/>
        <end position="755"/>
    </location>
</feature>
<dbReference type="Pfam" id="PF26130">
    <property type="entry name" value="PB1-like"/>
    <property type="match status" value="1"/>
</dbReference>
<name>B8ANF8_ORYSI</name>
<dbReference type="PANTHER" id="PTHR31973:SF187">
    <property type="entry name" value="MUTATOR TRANSPOSASE MUDRA PROTEIN"/>
    <property type="match status" value="1"/>
</dbReference>
<evidence type="ECO:0000313" key="7">
    <source>
        <dbReference type="EMBL" id="EEC75162.1"/>
    </source>
</evidence>
<accession>B8ANF8</accession>
<evidence type="ECO:0000313" key="8">
    <source>
        <dbReference type="Proteomes" id="UP000007015"/>
    </source>
</evidence>
<gene>
    <name evidence="7" type="ORF">OsI_11378</name>
</gene>
<evidence type="ECO:0000256" key="3">
    <source>
        <dbReference type="ARBA" id="ARBA00022833"/>
    </source>
</evidence>
<evidence type="ECO:0000256" key="2">
    <source>
        <dbReference type="ARBA" id="ARBA00022771"/>
    </source>
</evidence>
<dbReference type="Proteomes" id="UP000007015">
    <property type="component" value="Chromosome 3"/>
</dbReference>
<keyword evidence="2 4" id="KW-0863">Zinc-finger</keyword>
<dbReference type="GO" id="GO:0008270">
    <property type="term" value="F:zinc ion binding"/>
    <property type="evidence" value="ECO:0007669"/>
    <property type="project" value="UniProtKB-KW"/>
</dbReference>
<dbReference type="EMBL" id="CM000128">
    <property type="protein sequence ID" value="EEC75162.1"/>
    <property type="molecule type" value="Genomic_DNA"/>
</dbReference>
<dbReference type="PANTHER" id="PTHR31973">
    <property type="entry name" value="POLYPROTEIN, PUTATIVE-RELATED"/>
    <property type="match status" value="1"/>
</dbReference>
<dbReference type="Gramene" id="BGIOSGA010827-TA">
    <property type="protein sequence ID" value="BGIOSGA010827-PA"/>
    <property type="gene ID" value="BGIOSGA010827"/>
</dbReference>
<dbReference type="HOGENOM" id="CLU_006767_5_0_1"/>
<dbReference type="InterPro" id="IPR058594">
    <property type="entry name" value="PB1-like_dom_pln"/>
</dbReference>
<evidence type="ECO:0000256" key="1">
    <source>
        <dbReference type="ARBA" id="ARBA00022723"/>
    </source>
</evidence>
<feature type="compositionally biased region" description="Basic and acidic residues" evidence="5">
    <location>
        <begin position="676"/>
        <end position="685"/>
    </location>
</feature>
<evidence type="ECO:0000256" key="5">
    <source>
        <dbReference type="SAM" id="MobiDB-lite"/>
    </source>
</evidence>
<dbReference type="OMA" id="ENEHTCI"/>
<feature type="compositionally biased region" description="Polar residues" evidence="5">
    <location>
        <begin position="174"/>
        <end position="188"/>
    </location>
</feature>
<evidence type="ECO:0000259" key="6">
    <source>
        <dbReference type="PROSITE" id="PS50966"/>
    </source>
</evidence>
<organism evidence="7 8">
    <name type="scientific">Oryza sativa subsp. indica</name>
    <name type="common">Rice</name>
    <dbReference type="NCBI Taxonomy" id="39946"/>
    <lineage>
        <taxon>Eukaryota</taxon>
        <taxon>Viridiplantae</taxon>
        <taxon>Streptophyta</taxon>
        <taxon>Embryophyta</taxon>
        <taxon>Tracheophyta</taxon>
        <taxon>Spermatophyta</taxon>
        <taxon>Magnoliopsida</taxon>
        <taxon>Liliopsida</taxon>
        <taxon>Poales</taxon>
        <taxon>Poaceae</taxon>
        <taxon>BOP clade</taxon>
        <taxon>Oryzoideae</taxon>
        <taxon>Oryzeae</taxon>
        <taxon>Oryzinae</taxon>
        <taxon>Oryza</taxon>
        <taxon>Oryza sativa</taxon>
    </lineage>
</organism>
<feature type="domain" description="SWIM-type" evidence="6">
    <location>
        <begin position="587"/>
        <end position="619"/>
    </location>
</feature>
<dbReference type="InterPro" id="IPR007527">
    <property type="entry name" value="Znf_SWIM"/>
</dbReference>
<evidence type="ECO:0000256" key="4">
    <source>
        <dbReference type="PROSITE-ProRule" id="PRU00325"/>
    </source>
</evidence>
<feature type="region of interest" description="Disordered" evidence="5">
    <location>
        <begin position="157"/>
        <end position="208"/>
    </location>
</feature>
<feature type="compositionally biased region" description="Low complexity" evidence="5">
    <location>
        <begin position="738"/>
        <end position="748"/>
    </location>
</feature>
<feature type="compositionally biased region" description="Basic and acidic residues" evidence="5">
    <location>
        <begin position="713"/>
        <end position="728"/>
    </location>
</feature>
<reference evidence="7 8" key="1">
    <citation type="journal article" date="2005" name="PLoS Biol.">
        <title>The genomes of Oryza sativa: a history of duplications.</title>
        <authorList>
            <person name="Yu J."/>
            <person name="Wang J."/>
            <person name="Lin W."/>
            <person name="Li S."/>
            <person name="Li H."/>
            <person name="Zhou J."/>
            <person name="Ni P."/>
            <person name="Dong W."/>
            <person name="Hu S."/>
            <person name="Zeng C."/>
            <person name="Zhang J."/>
            <person name="Zhang Y."/>
            <person name="Li R."/>
            <person name="Xu Z."/>
            <person name="Li S."/>
            <person name="Li X."/>
            <person name="Zheng H."/>
            <person name="Cong L."/>
            <person name="Lin L."/>
            <person name="Yin J."/>
            <person name="Geng J."/>
            <person name="Li G."/>
            <person name="Shi J."/>
            <person name="Liu J."/>
            <person name="Lv H."/>
            <person name="Li J."/>
            <person name="Wang J."/>
            <person name="Deng Y."/>
            <person name="Ran L."/>
            <person name="Shi X."/>
            <person name="Wang X."/>
            <person name="Wu Q."/>
            <person name="Li C."/>
            <person name="Ren X."/>
            <person name="Wang J."/>
            <person name="Wang X."/>
            <person name="Li D."/>
            <person name="Liu D."/>
            <person name="Zhang X."/>
            <person name="Ji Z."/>
            <person name="Zhao W."/>
            <person name="Sun Y."/>
            <person name="Zhang Z."/>
            <person name="Bao J."/>
            <person name="Han Y."/>
            <person name="Dong L."/>
            <person name="Ji J."/>
            <person name="Chen P."/>
            <person name="Wu S."/>
            <person name="Liu J."/>
            <person name="Xiao Y."/>
            <person name="Bu D."/>
            <person name="Tan J."/>
            <person name="Yang L."/>
            <person name="Ye C."/>
            <person name="Zhang J."/>
            <person name="Xu J."/>
            <person name="Zhou Y."/>
            <person name="Yu Y."/>
            <person name="Zhang B."/>
            <person name="Zhuang S."/>
            <person name="Wei H."/>
            <person name="Liu B."/>
            <person name="Lei M."/>
            <person name="Yu H."/>
            <person name="Li Y."/>
            <person name="Xu H."/>
            <person name="Wei S."/>
            <person name="He X."/>
            <person name="Fang L."/>
            <person name="Zhang Z."/>
            <person name="Zhang Y."/>
            <person name="Huang X."/>
            <person name="Su Z."/>
            <person name="Tong W."/>
            <person name="Li J."/>
            <person name="Tong Z."/>
            <person name="Li S."/>
            <person name="Ye J."/>
            <person name="Wang L."/>
            <person name="Fang L."/>
            <person name="Lei T."/>
            <person name="Chen C."/>
            <person name="Chen H."/>
            <person name="Xu Z."/>
            <person name="Li H."/>
            <person name="Huang H."/>
            <person name="Zhang F."/>
            <person name="Xu H."/>
            <person name="Li N."/>
            <person name="Zhao C."/>
            <person name="Li S."/>
            <person name="Dong L."/>
            <person name="Huang Y."/>
            <person name="Li L."/>
            <person name="Xi Y."/>
            <person name="Qi Q."/>
            <person name="Li W."/>
            <person name="Zhang B."/>
            <person name="Hu W."/>
            <person name="Zhang Y."/>
            <person name="Tian X."/>
            <person name="Jiao Y."/>
            <person name="Liang X."/>
            <person name="Jin J."/>
            <person name="Gao L."/>
            <person name="Zheng W."/>
            <person name="Hao B."/>
            <person name="Liu S."/>
            <person name="Wang W."/>
            <person name="Yuan L."/>
            <person name="Cao M."/>
            <person name="McDermott J."/>
            <person name="Samudrala R."/>
            <person name="Wang J."/>
            <person name="Wong G.K."/>
            <person name="Yang H."/>
        </authorList>
    </citation>
    <scope>NUCLEOTIDE SEQUENCE [LARGE SCALE GENOMIC DNA]</scope>
    <source>
        <strain evidence="8">cv. 93-11</strain>
    </source>
</reference>
<dbReference type="AlphaFoldDB" id="B8ANF8"/>
<keyword evidence="1" id="KW-0479">Metal-binding</keyword>
<keyword evidence="3" id="KW-0862">Zinc</keyword>
<feature type="region of interest" description="Disordered" evidence="5">
    <location>
        <begin position="650"/>
        <end position="689"/>
    </location>
</feature>
<proteinExistence type="predicted"/>
<dbReference type="SMART" id="SM00575">
    <property type="entry name" value="ZnF_PMZ"/>
    <property type="match status" value="1"/>
</dbReference>
<dbReference type="InterPro" id="IPR006564">
    <property type="entry name" value="Znf_PMZ"/>
</dbReference>
<dbReference type="Pfam" id="PF04434">
    <property type="entry name" value="SWIM"/>
    <property type="match status" value="1"/>
</dbReference>
<sequence length="755" mass="86378">MDPSDFLPVRFHYGGEFMFSRGQLHYVAERTALSYIELDKISLPEIIGFLSDHMPVSGLLHLHWLYPGKQLSDGLRFLLDDNACIEMANHMSNNGQVAEIYVEHVAIDEGQDDNQIADWGYDMVEADDEAKSDSEAEAELHPTVVLCIDKKGKLKPRRASSQILEKPEDVDGPETNSNPEGQVSNSSDSDYRQPIEQNSSGDDEEAEQLRKFAKEIKRNIRARKLGVHSSQAVEILDDALVPENINLEDDGSPYYNSSDDYSYEENSEGETIRWKSTNNRFHKNASVHVFSLGMAFRSSRQFKKALVKYGLTTHRHIIFPKDERDKDNPTWKVEHIKKSVLKDMLADVSISKCKRAKALVLQEALDKTRGEYSRVYDYQLELLRSNPGSTVVVTLNPDILDKKVFERFYGLLKAVAELIPRVEHRMCARHIYANWRKKYTNQKLQKKFWNCAKSSCRELFNYNRAKLAQDTPQGAKDMITTAPEHWSRAFFQLGSNCDSVDNNMCESFNNSIMDSRFFPVISMNEAIRCKVMVRIANNRTKADKWQGTICPNIFKKLKLNIERSGQCYVLWNGQHGFEVQEKEKKKYTVNLGQKTCSRRYWQLLGLPCCHAISAIYKASKQLDDYIASSFSISEYMNTYQHCLQPVEGQDKWPVSDMTKPHPPAYVKMPGRPKTQRTREPTEKPKGAKVSKVGIKMRCKLCHQTSHNSRTCARNKEDGSKRNGYIRRDATRKRKQSEATTSAAATSFTMGDVGTQ</sequence>
<keyword evidence="8" id="KW-1185">Reference proteome</keyword>